<evidence type="ECO:0000313" key="1">
    <source>
        <dbReference type="EMBL" id="GAA1973756.1"/>
    </source>
</evidence>
<comment type="caution">
    <text evidence="1">The sequence shown here is derived from an EMBL/GenBank/DDBJ whole genome shotgun (WGS) entry which is preliminary data.</text>
</comment>
<gene>
    <name evidence="1" type="ORF">GCM10009798_38710</name>
</gene>
<dbReference type="Proteomes" id="UP001500571">
    <property type="component" value="Unassembled WGS sequence"/>
</dbReference>
<keyword evidence="2" id="KW-1185">Reference proteome</keyword>
<protein>
    <recommendedName>
        <fullName evidence="3">DUF2695 domain-containing protein</fullName>
    </recommendedName>
</protein>
<dbReference type="InterPro" id="IPR024248">
    <property type="entry name" value="DUF2695"/>
</dbReference>
<dbReference type="EMBL" id="BAAAPB010000005">
    <property type="protein sequence ID" value="GAA1973756.1"/>
    <property type="molecule type" value="Genomic_DNA"/>
</dbReference>
<evidence type="ECO:0008006" key="3">
    <source>
        <dbReference type="Google" id="ProtNLM"/>
    </source>
</evidence>
<dbReference type="Pfam" id="PF10905">
    <property type="entry name" value="DUF2695"/>
    <property type="match status" value="1"/>
</dbReference>
<proteinExistence type="predicted"/>
<evidence type="ECO:0000313" key="2">
    <source>
        <dbReference type="Proteomes" id="UP001500571"/>
    </source>
</evidence>
<accession>A0ABN2RSD7</accession>
<reference evidence="2" key="1">
    <citation type="journal article" date="2019" name="Int. J. Syst. Evol. Microbiol.">
        <title>The Global Catalogue of Microorganisms (GCM) 10K type strain sequencing project: providing services to taxonomists for standard genome sequencing and annotation.</title>
        <authorList>
            <consortium name="The Broad Institute Genomics Platform"/>
            <consortium name="The Broad Institute Genome Sequencing Center for Infectious Disease"/>
            <person name="Wu L."/>
            <person name="Ma J."/>
        </authorList>
    </citation>
    <scope>NUCLEOTIDE SEQUENCE [LARGE SCALE GENOMIC DNA]</scope>
    <source>
        <strain evidence="2">JCM 15309</strain>
    </source>
</reference>
<dbReference type="RefSeq" id="WP_344047742.1">
    <property type="nucleotide sequence ID" value="NZ_BAAAPB010000005.1"/>
</dbReference>
<name>A0ABN2RSD7_9ACTN</name>
<sequence length="125" mass="13449">MTITEVPVNAAPVNAPVNAPDRAPGPDECLVCFVLSRVDRDGCDNTLRWARSYRDAVALGDRGLERRLEAVGGYCDCEILVNAFVPTSVAADGDEWPDELPECGGVRHGSTVPCRHWAAVSAGRR</sequence>
<organism evidence="1 2">
    <name type="scientific">Nocardioides panacihumi</name>
    <dbReference type="NCBI Taxonomy" id="400774"/>
    <lineage>
        <taxon>Bacteria</taxon>
        <taxon>Bacillati</taxon>
        <taxon>Actinomycetota</taxon>
        <taxon>Actinomycetes</taxon>
        <taxon>Propionibacteriales</taxon>
        <taxon>Nocardioidaceae</taxon>
        <taxon>Nocardioides</taxon>
    </lineage>
</organism>